<dbReference type="Gene3D" id="1.25.40.20">
    <property type="entry name" value="Ankyrin repeat-containing domain"/>
    <property type="match status" value="1"/>
</dbReference>
<proteinExistence type="predicted"/>
<reference evidence="6" key="2">
    <citation type="journal article" date="2023" name="IMA Fungus">
        <title>Comparative genomic study of the Penicillium genus elucidates a diverse pangenome and 15 lateral gene transfer events.</title>
        <authorList>
            <person name="Petersen C."/>
            <person name="Sorensen T."/>
            <person name="Nielsen M.R."/>
            <person name="Sondergaard T.E."/>
            <person name="Sorensen J.L."/>
            <person name="Fitzpatrick D.A."/>
            <person name="Frisvad J.C."/>
            <person name="Nielsen K.L."/>
        </authorList>
    </citation>
    <scope>NUCLEOTIDE SEQUENCE</scope>
    <source>
        <strain evidence="6">IBT 16125</strain>
    </source>
</reference>
<dbReference type="InterPro" id="IPR002110">
    <property type="entry name" value="Ankyrin_rpt"/>
</dbReference>
<dbReference type="EMBL" id="JAPVEA010000009">
    <property type="protein sequence ID" value="KAJ5432814.1"/>
    <property type="molecule type" value="Genomic_DNA"/>
</dbReference>
<feature type="repeat" description="ANK" evidence="2">
    <location>
        <begin position="961"/>
        <end position="993"/>
    </location>
</feature>
<feature type="repeat" description="ANK" evidence="2">
    <location>
        <begin position="1060"/>
        <end position="1092"/>
    </location>
</feature>
<sequence>MAQAVPTITCNPSPPLSTGATIRPGLALPVIQNNQSLWDNAVKTVPETELSLIDFKNAEKRDILEDVLALAKQRREECLRKRWRIRRKNGTIIILRDVFEKVIVWINKFKEIGDIAVQYDPTHASLPWAGIRMILQLTINDSSIFGAMLQGVDAIAKMITRYAIFEGIYLASRVLTPAETQLALSLTRLYASILFFLGKALHYYAKNTAKRFAKSAVSFSDNNMDDILKEVYEAEKFVSQDAHLVDADRQQAMAYIIKHTESMTLNMSQYAQSNSGVHPMLDSTSQAQMQRLTSALEGLEQPILRVSELLVDWQDQLDATHRSGVLNWISNVPYMHHHRAVRKGRLKDTCLWLLEKPVFSDWQTTSYSSILWLHGIPGSGKSKLISLVVDDLIPQGGNVSSSAPVAYFYCARNPNEQIPSMCSAPAAGEIVDRRCDCNDSGRVGRSPATIVIDAIDEADATRRHELLDGLESIIQQASNVVKIFVSSRDEVDIVWRLEHSPNLYVHAADNSDDIERFVITEVDVAIRTRRLLGGDVSDGLRDMIVTRLTNEAHGMFRWVTLQLQNLCDSSRIKCEEDICQELGRLPTSLAETYDMIYNQIAQSGPRSKTVGERVLKWLLATQRPLKIDELRAAVSVDVNGLYSALSKRDILAMTCNLVVEDTELGIFRYAHTSVLEYLETRPEFNASQVNMLLLERCMDTLLHRSIPGYSHCFKDMGICVEEIFKDYASTFWLQHCFSCNDQDRKWEALSKIKKFLFSGLQKSKALCDWEKDTEYWILYGQADRVRKTIKLLYRGTGPDVDSPTHWYLTCAVGLTEIIEEMTIEEINVLNTNFRCLVDDTDSRPKSVKPMGLGMNGLQMAIVRSNEAAVDVLLRKGASILQRTDKNETCLSLATTRNNPVVVDLLCEAGADPNESCPVQMKDPGGTMHQLDLDPGTREFNPRPATAMGFRQNTRTVLLDEDIETPLHSASFHGNERTVVALLRWGADINARSCLGSTALHKAMEGDHQHVAIILIKAGADVSTPLMYGRTPLHLASAMGQHRLVECILQHGGNARARDHFGKTAQEIARRYGHNRIVQMLEDAGANISADEVPQSSYLLGATMEEFEAAGREELELRQAHLGENELEISDTEETIEYKLLLGATSKADT</sequence>
<dbReference type="Pfam" id="PF17100">
    <property type="entry name" value="NACHT_N"/>
    <property type="match status" value="1"/>
</dbReference>
<evidence type="ECO:0000259" key="3">
    <source>
        <dbReference type="Pfam" id="PF17100"/>
    </source>
</evidence>
<dbReference type="SMART" id="SM00248">
    <property type="entry name" value="ANK"/>
    <property type="match status" value="6"/>
</dbReference>
<dbReference type="PROSITE" id="PS50088">
    <property type="entry name" value="ANK_REPEAT"/>
    <property type="match status" value="4"/>
</dbReference>
<keyword evidence="1" id="KW-0677">Repeat</keyword>
<gene>
    <name evidence="6" type="ORF">N7458_011970</name>
</gene>
<dbReference type="PROSITE" id="PS50297">
    <property type="entry name" value="ANK_REP_REGION"/>
    <property type="match status" value="3"/>
</dbReference>
<dbReference type="Pfam" id="PF12796">
    <property type="entry name" value="Ank_2"/>
    <property type="match status" value="2"/>
</dbReference>
<evidence type="ECO:0000259" key="4">
    <source>
        <dbReference type="Pfam" id="PF22939"/>
    </source>
</evidence>
<dbReference type="InterPro" id="IPR054471">
    <property type="entry name" value="GPIID_WHD"/>
</dbReference>
<dbReference type="PANTHER" id="PTHR10039:SF16">
    <property type="entry name" value="GPI INOSITOL-DEACYLASE"/>
    <property type="match status" value="1"/>
</dbReference>
<name>A0AAD6BTU9_9EURO</name>
<dbReference type="PANTHER" id="PTHR10039">
    <property type="entry name" value="AMELOGENIN"/>
    <property type="match status" value="1"/>
</dbReference>
<accession>A0AAD6BTU9</accession>
<dbReference type="SUPFAM" id="SSF48403">
    <property type="entry name" value="Ankyrin repeat"/>
    <property type="match status" value="1"/>
</dbReference>
<evidence type="ECO:0000256" key="2">
    <source>
        <dbReference type="PROSITE-ProRule" id="PRU00023"/>
    </source>
</evidence>
<dbReference type="Pfam" id="PF24883">
    <property type="entry name" value="NPHP3_N"/>
    <property type="match status" value="2"/>
</dbReference>
<reference evidence="6" key="1">
    <citation type="submission" date="2022-12" db="EMBL/GenBank/DDBJ databases">
        <authorList>
            <person name="Petersen C."/>
        </authorList>
    </citation>
    <scope>NUCLEOTIDE SEQUENCE</scope>
    <source>
        <strain evidence="6">IBT 16125</strain>
    </source>
</reference>
<dbReference type="SUPFAM" id="SSF52540">
    <property type="entry name" value="P-loop containing nucleoside triphosphate hydrolases"/>
    <property type="match status" value="1"/>
</dbReference>
<dbReference type="InterPro" id="IPR036770">
    <property type="entry name" value="Ankyrin_rpt-contain_sf"/>
</dbReference>
<keyword evidence="7" id="KW-1185">Reference proteome</keyword>
<dbReference type="Pfam" id="PF22939">
    <property type="entry name" value="WHD_GPIID"/>
    <property type="match status" value="1"/>
</dbReference>
<organism evidence="6 7">
    <name type="scientific">Penicillium daleae</name>
    <dbReference type="NCBI Taxonomy" id="63821"/>
    <lineage>
        <taxon>Eukaryota</taxon>
        <taxon>Fungi</taxon>
        <taxon>Dikarya</taxon>
        <taxon>Ascomycota</taxon>
        <taxon>Pezizomycotina</taxon>
        <taxon>Eurotiomycetes</taxon>
        <taxon>Eurotiomycetidae</taxon>
        <taxon>Eurotiales</taxon>
        <taxon>Aspergillaceae</taxon>
        <taxon>Penicillium</taxon>
    </lineage>
</organism>
<evidence type="ECO:0000313" key="6">
    <source>
        <dbReference type="EMBL" id="KAJ5432814.1"/>
    </source>
</evidence>
<evidence type="ECO:0008006" key="8">
    <source>
        <dbReference type="Google" id="ProtNLM"/>
    </source>
</evidence>
<dbReference type="RefSeq" id="XP_056760106.1">
    <property type="nucleotide sequence ID" value="XM_056915352.1"/>
</dbReference>
<feature type="domain" description="Nephrocystin 3-like N-terminal" evidence="5">
    <location>
        <begin position="348"/>
        <end position="416"/>
    </location>
</feature>
<feature type="repeat" description="ANK" evidence="2">
    <location>
        <begin position="1027"/>
        <end position="1059"/>
    </location>
</feature>
<evidence type="ECO:0000313" key="7">
    <source>
        <dbReference type="Proteomes" id="UP001213681"/>
    </source>
</evidence>
<feature type="repeat" description="ANK" evidence="2">
    <location>
        <begin position="994"/>
        <end position="1022"/>
    </location>
</feature>
<feature type="domain" description="GPI inositol-deacylase winged helix" evidence="4">
    <location>
        <begin position="603"/>
        <end position="679"/>
    </location>
</feature>
<dbReference type="InterPro" id="IPR056884">
    <property type="entry name" value="NPHP3-like_N"/>
</dbReference>
<dbReference type="AlphaFoldDB" id="A0AAD6BTU9"/>
<feature type="domain" description="NWD NACHT-NTPase N-terminal" evidence="3">
    <location>
        <begin position="46"/>
        <end position="241"/>
    </location>
</feature>
<comment type="caution">
    <text evidence="6">The sequence shown here is derived from an EMBL/GenBank/DDBJ whole genome shotgun (WGS) entry which is preliminary data.</text>
</comment>
<dbReference type="Gene3D" id="3.40.50.300">
    <property type="entry name" value="P-loop containing nucleotide triphosphate hydrolases"/>
    <property type="match status" value="1"/>
</dbReference>
<protein>
    <recommendedName>
        <fullName evidence="8">NWD NACHT-NTPase N-terminal domain-containing protein</fullName>
    </recommendedName>
</protein>
<evidence type="ECO:0000259" key="5">
    <source>
        <dbReference type="Pfam" id="PF24883"/>
    </source>
</evidence>
<keyword evidence="2" id="KW-0040">ANK repeat</keyword>
<dbReference type="Proteomes" id="UP001213681">
    <property type="component" value="Unassembled WGS sequence"/>
</dbReference>
<evidence type="ECO:0000256" key="1">
    <source>
        <dbReference type="ARBA" id="ARBA00022737"/>
    </source>
</evidence>
<dbReference type="InterPro" id="IPR031359">
    <property type="entry name" value="NACHT_N"/>
</dbReference>
<dbReference type="InterPro" id="IPR027417">
    <property type="entry name" value="P-loop_NTPase"/>
</dbReference>
<feature type="domain" description="Nephrocystin 3-like N-terminal" evidence="5">
    <location>
        <begin position="446"/>
        <end position="488"/>
    </location>
</feature>
<dbReference type="GeneID" id="81605595"/>